<reference evidence="1" key="1">
    <citation type="submission" date="2021-03" db="EMBL/GenBank/DDBJ databases">
        <title>Fibrella sp. HMF5335 genome sequencing and assembly.</title>
        <authorList>
            <person name="Kang H."/>
            <person name="Kim H."/>
            <person name="Bae S."/>
            <person name="Joh K."/>
        </authorList>
    </citation>
    <scope>NUCLEOTIDE SEQUENCE</scope>
    <source>
        <strain evidence="1">HMF5335</strain>
    </source>
</reference>
<dbReference type="InterPro" id="IPR051200">
    <property type="entry name" value="Host-pathogen_enzymatic-act"/>
</dbReference>
<dbReference type="NCBIfam" id="TIGR02276">
    <property type="entry name" value="beta_rpt_yvtn"/>
    <property type="match status" value="1"/>
</dbReference>
<protein>
    <submittedName>
        <fullName evidence="1">YncE family protein</fullName>
    </submittedName>
</protein>
<dbReference type="AlphaFoldDB" id="A0A939GG00"/>
<dbReference type="PANTHER" id="PTHR47197">
    <property type="entry name" value="PROTEIN NIRF"/>
    <property type="match status" value="1"/>
</dbReference>
<dbReference type="InterPro" id="IPR015943">
    <property type="entry name" value="WD40/YVTN_repeat-like_dom_sf"/>
</dbReference>
<dbReference type="Proteomes" id="UP000664034">
    <property type="component" value="Unassembled WGS sequence"/>
</dbReference>
<dbReference type="InterPro" id="IPR011964">
    <property type="entry name" value="YVTN_b-propeller_repeat"/>
</dbReference>
<comment type="caution">
    <text evidence="1">The sequence shown here is derived from an EMBL/GenBank/DDBJ whole genome shotgun (WGS) entry which is preliminary data.</text>
</comment>
<accession>A0A939GG00</accession>
<gene>
    <name evidence="1" type="ORF">J2I47_04230</name>
</gene>
<organism evidence="1 2">
    <name type="scientific">Fibrella rubiginis</name>
    <dbReference type="NCBI Taxonomy" id="2817060"/>
    <lineage>
        <taxon>Bacteria</taxon>
        <taxon>Pseudomonadati</taxon>
        <taxon>Bacteroidota</taxon>
        <taxon>Cytophagia</taxon>
        <taxon>Cytophagales</taxon>
        <taxon>Spirosomataceae</taxon>
        <taxon>Fibrella</taxon>
    </lineage>
</organism>
<dbReference type="InterPro" id="IPR011048">
    <property type="entry name" value="Haem_d1_sf"/>
</dbReference>
<dbReference type="EMBL" id="JAFMYV010000002">
    <property type="protein sequence ID" value="MBO0935748.1"/>
    <property type="molecule type" value="Genomic_DNA"/>
</dbReference>
<sequence length="368" mass="39040">MINPLHTRFIYSWLVLLPLLTLSGCTMHHMDTMKPTQPLLAITYPAAYVVNAETNTLSVIDLATQQVRETITLGNPSMAHTGGSTTDMVMWPHHVYLSPDGTKLGIGVPGMDLSAGHAGGMNGMTGRILVVNPKTGETTTNKTTPIMNHNAVFSPDGTEIWTSQMAMTGKVLVYDAGTMAVKKTIDVGMEPAEVTVSANGQYAFVANGMSNSVSVVRIADKSVVKTLPVGADPVGAWPGADGNMYVDNETGQSISVINVAALSVTETVSLGFTPGYAAYNAVRNELWVSQARTGNRVVIFERRNNQWLKAGEVITGLDAHAIAFTKDGGTAYVTNQGAATVSVIDVATRTKKQDIAVGKKPNGIVLAY</sequence>
<dbReference type="Gene3D" id="2.130.10.10">
    <property type="entry name" value="YVTN repeat-like/Quinoprotein amine dehydrogenase"/>
    <property type="match status" value="3"/>
</dbReference>
<dbReference type="SUPFAM" id="SSF51004">
    <property type="entry name" value="C-terminal (heme d1) domain of cytochrome cd1-nitrite reductase"/>
    <property type="match status" value="1"/>
</dbReference>
<dbReference type="PANTHER" id="PTHR47197:SF3">
    <property type="entry name" value="DIHYDRO-HEME D1 DEHYDROGENASE"/>
    <property type="match status" value="1"/>
</dbReference>
<dbReference type="RefSeq" id="WP_207363313.1">
    <property type="nucleotide sequence ID" value="NZ_JAFMYV010000002.1"/>
</dbReference>
<name>A0A939GG00_9BACT</name>
<keyword evidence="2" id="KW-1185">Reference proteome</keyword>
<proteinExistence type="predicted"/>
<evidence type="ECO:0000313" key="1">
    <source>
        <dbReference type="EMBL" id="MBO0935748.1"/>
    </source>
</evidence>
<evidence type="ECO:0000313" key="2">
    <source>
        <dbReference type="Proteomes" id="UP000664034"/>
    </source>
</evidence>